<evidence type="ECO:0000256" key="1">
    <source>
        <dbReference type="SAM" id="MobiDB-lite"/>
    </source>
</evidence>
<dbReference type="InterPro" id="IPR015330">
    <property type="entry name" value="DNA_primase/pol_bifunc_N"/>
</dbReference>
<proteinExistence type="predicted"/>
<protein>
    <recommendedName>
        <fullName evidence="2">DNA primase/polymerase bifunctional N-terminal domain-containing protein</fullName>
    </recommendedName>
</protein>
<evidence type="ECO:0000313" key="3">
    <source>
        <dbReference type="EMBL" id="KWW98295.1"/>
    </source>
</evidence>
<reference evidence="3 6" key="1">
    <citation type="submission" date="2015-02" db="EMBL/GenBank/DDBJ databases">
        <title>Physiological reanalysis, assessment of diazotrophy, and genome sequences of multiple isolates of Streptomyces thermoautotrophicus.</title>
        <authorList>
            <person name="MacKellar D.C."/>
            <person name="Lieber L."/>
            <person name="Norman J."/>
            <person name="Bolger A."/>
            <person name="Tobin C."/>
            <person name="Murray J.W."/>
            <person name="Prell J."/>
        </authorList>
    </citation>
    <scope>NUCLEOTIDE SEQUENCE [LARGE SCALE GENOMIC DNA]</scope>
    <source>
        <strain evidence="3 6">UBT1</strain>
    </source>
</reference>
<dbReference type="Proteomes" id="UP000070598">
    <property type="component" value="Unassembled WGS sequence"/>
</dbReference>
<dbReference type="SMART" id="SM00943">
    <property type="entry name" value="Prim-Pol"/>
    <property type="match status" value="1"/>
</dbReference>
<reference evidence="5" key="2">
    <citation type="submission" date="2015-02" db="EMBL/GenBank/DDBJ databases">
        <title>Physiological reanalysis, assessment of diazotrophy, and genome sequences of multiple isolates of Streptomyces thermoautotrophicus.</title>
        <authorList>
            <person name="MacKellar D.C."/>
            <person name="Lieber L."/>
            <person name="Norman J."/>
            <person name="Bolger A."/>
            <person name="Tobin C."/>
            <person name="Murray J.W."/>
            <person name="Friesen M."/>
            <person name="Prell J."/>
        </authorList>
    </citation>
    <scope>NUCLEOTIDE SEQUENCE [LARGE SCALE GENOMIC DNA]</scope>
    <source>
        <strain evidence="5">UBT1</strain>
    </source>
</reference>
<sequence>MALELAGHGWHVLPLSPTSKRPLANCPACRDRPGATPHKIEDCPCIPAGKWCHGVRAATTDPARIIAWWQREPDAVPGVAAGPSGLVLLDLDTHRADPPADLATGLLPGIDLASEPVPEALWRDRDRFRDGRDTLRLLARLRGGTHPWPTDPGHRPVTVATPSGGRHLWYRAPAEGLRQAIEALAWQVDVKAGWSYGIAPGATTASGTYQVLSGDVATPGNMPAWLAREVIRVATPRPARPVPLPPPPSSGPPGRGPAAYLTTVLERGAAELASMTDGRQRALSALAYQAGGLLAWSGLPEADVTARLIAAGTASGLPHRLAQRIVRRALARGIAQPLTPPGTRESTRRAAS</sequence>
<dbReference type="EMBL" id="JYIK01001043">
    <property type="protein sequence ID" value="KWX07659.1"/>
    <property type="molecule type" value="Genomic_DNA"/>
</dbReference>
<feature type="region of interest" description="Disordered" evidence="1">
    <location>
        <begin position="333"/>
        <end position="352"/>
    </location>
</feature>
<dbReference type="Pfam" id="PF09250">
    <property type="entry name" value="Prim-Pol"/>
    <property type="match status" value="1"/>
</dbReference>
<dbReference type="PATRIC" id="fig|1469144.8.peg.887"/>
<evidence type="ECO:0000313" key="5">
    <source>
        <dbReference type="Proteomes" id="UP000070598"/>
    </source>
</evidence>
<comment type="caution">
    <text evidence="3">The sequence shown here is derived from an EMBL/GenBank/DDBJ whole genome shotgun (WGS) entry which is preliminary data.</text>
</comment>
<dbReference type="AlphaFoldDB" id="A0A132MKL3"/>
<evidence type="ECO:0000313" key="6">
    <source>
        <dbReference type="Proteomes" id="UP000070659"/>
    </source>
</evidence>
<feature type="domain" description="DNA primase/polymerase bifunctional N-terminal" evidence="2">
    <location>
        <begin position="2"/>
        <end position="226"/>
    </location>
</feature>
<dbReference type="EMBL" id="JYIJ01000019">
    <property type="protein sequence ID" value="KWW98295.1"/>
    <property type="molecule type" value="Genomic_DNA"/>
</dbReference>
<gene>
    <name evidence="3" type="ORF">TH66_21300</name>
    <name evidence="4" type="ORF">TR74_18055</name>
</gene>
<dbReference type="SUPFAM" id="SSF56747">
    <property type="entry name" value="Prim-pol domain"/>
    <property type="match status" value="2"/>
</dbReference>
<evidence type="ECO:0000313" key="4">
    <source>
        <dbReference type="EMBL" id="KWX07659.1"/>
    </source>
</evidence>
<organism evidence="3 6">
    <name type="scientific">Carbonactinospora thermoautotrophica</name>
    <dbReference type="NCBI Taxonomy" id="1469144"/>
    <lineage>
        <taxon>Bacteria</taxon>
        <taxon>Bacillati</taxon>
        <taxon>Actinomycetota</taxon>
        <taxon>Actinomycetes</taxon>
        <taxon>Kitasatosporales</taxon>
        <taxon>Carbonactinosporaceae</taxon>
        <taxon>Carbonactinospora</taxon>
    </lineage>
</organism>
<evidence type="ECO:0000259" key="2">
    <source>
        <dbReference type="SMART" id="SM00943"/>
    </source>
</evidence>
<dbReference type="CDD" id="cd04859">
    <property type="entry name" value="Prim_Pol"/>
    <property type="match status" value="1"/>
</dbReference>
<name>A0A132MKL3_9ACTN</name>
<dbReference type="Proteomes" id="UP000070659">
    <property type="component" value="Unassembled WGS sequence"/>
</dbReference>
<accession>A0A132MKL3</accession>